<dbReference type="EMBL" id="CP133612">
    <property type="protein sequence ID" value="WMV09821.1"/>
    <property type="molecule type" value="Genomic_DNA"/>
</dbReference>
<feature type="compositionally biased region" description="Basic and acidic residues" evidence="2">
    <location>
        <begin position="203"/>
        <end position="232"/>
    </location>
</feature>
<dbReference type="Proteomes" id="UP001234989">
    <property type="component" value="Chromosome 1"/>
</dbReference>
<dbReference type="SUPFAM" id="SSF55455">
    <property type="entry name" value="SRF-like"/>
    <property type="match status" value="1"/>
</dbReference>
<sequence>MSNKECLENNTESSGGNTKKTLYEKIASLMEKAQELSTLCDVQPGIVIYTPGEDILWPTASQAKERFQNYLSFRWDTRNDNLVTHETNLEKKKKAQEENIRIMEQENEEKEMELLFNEVIDGKSYLELDARELKGMIKLIALKKTKVDERKKQLQEEDQPIKGLGGCLVINGLSEKKKEWRCAAGFVVVMENKFDALEEEEEKKETTDKKGHQGEEKDKMIDENKVDKKRDINQSASSSSGQKDRQTESQSSIAGRGGNSIEISSEENETVVEDTPNSTRSTNQKGNDISKEKATRKNKEEDMQDKDESLKKAPDLMEEREDQIQERRELEKDENMEYNIQQISKAGDLSPRHMDSLKNEEIEDPLIIGGDFNVIINEEEKLGGLAFMQGEAIDFAICINNCALEEVKFTGSRYTWWNGRIVEDSIFKRLDRILVNQAFITIFPSSKIHHLIRQGNPFMEFQAKLKRVKKALTSWSKSTFGNIFQQIVTIEDIIKAREVQLEIDPSIENRAELNKIEAELKKYLEVDEEYWKQKEEAEVLSRGLNKLHTDPQYKGYGLPKWSPEINHLSYADDTILFGSSDKGSIIKMMKVLTDYEKVSDGASKRIRRNHDGDLMYAEAQGLGVMTNMEAELIIAGLKYCVGRGYYTCIRMEMMKTIRGEWKIPWEMIEEIKEIASQFHSATKHGKDNNTEYGQESATNNKSENKQQPQ</sequence>
<feature type="region of interest" description="Disordered" evidence="2">
    <location>
        <begin position="197"/>
        <end position="334"/>
    </location>
</feature>
<dbReference type="InterPro" id="IPR036879">
    <property type="entry name" value="TF_MADSbox_sf"/>
</dbReference>
<feature type="region of interest" description="Disordered" evidence="2">
    <location>
        <begin position="679"/>
        <end position="709"/>
    </location>
</feature>
<reference evidence="3" key="1">
    <citation type="submission" date="2023-08" db="EMBL/GenBank/DDBJ databases">
        <title>A de novo genome assembly of Solanum verrucosum Schlechtendal, a Mexican diploid species geographically isolated from the other diploid A-genome species in potato relatives.</title>
        <authorList>
            <person name="Hosaka K."/>
        </authorList>
    </citation>
    <scope>NUCLEOTIDE SEQUENCE</scope>
    <source>
        <tissue evidence="3">Young leaves</tissue>
    </source>
</reference>
<evidence type="ECO:0000256" key="1">
    <source>
        <dbReference type="SAM" id="Coils"/>
    </source>
</evidence>
<dbReference type="GO" id="GO:0003677">
    <property type="term" value="F:DNA binding"/>
    <property type="evidence" value="ECO:0007669"/>
    <property type="project" value="InterPro"/>
</dbReference>
<dbReference type="InterPro" id="IPR036691">
    <property type="entry name" value="Endo/exonu/phosph_ase_sf"/>
</dbReference>
<protein>
    <recommendedName>
        <fullName evidence="5">MADS-box domain-containing protein</fullName>
    </recommendedName>
</protein>
<dbReference type="SUPFAM" id="SSF56219">
    <property type="entry name" value="DNase I-like"/>
    <property type="match status" value="1"/>
</dbReference>
<dbReference type="GO" id="GO:0046983">
    <property type="term" value="F:protein dimerization activity"/>
    <property type="evidence" value="ECO:0007669"/>
    <property type="project" value="InterPro"/>
</dbReference>
<dbReference type="PANTHER" id="PTHR33710:SF79">
    <property type="entry name" value="OS06G0205337 PROTEIN"/>
    <property type="match status" value="1"/>
</dbReference>
<organism evidence="3 4">
    <name type="scientific">Solanum verrucosum</name>
    <dbReference type="NCBI Taxonomy" id="315347"/>
    <lineage>
        <taxon>Eukaryota</taxon>
        <taxon>Viridiplantae</taxon>
        <taxon>Streptophyta</taxon>
        <taxon>Embryophyta</taxon>
        <taxon>Tracheophyta</taxon>
        <taxon>Spermatophyta</taxon>
        <taxon>Magnoliopsida</taxon>
        <taxon>eudicotyledons</taxon>
        <taxon>Gunneridae</taxon>
        <taxon>Pentapetalae</taxon>
        <taxon>asterids</taxon>
        <taxon>lamiids</taxon>
        <taxon>Solanales</taxon>
        <taxon>Solanaceae</taxon>
        <taxon>Solanoideae</taxon>
        <taxon>Solaneae</taxon>
        <taxon>Solanum</taxon>
    </lineage>
</organism>
<evidence type="ECO:0000313" key="3">
    <source>
        <dbReference type="EMBL" id="WMV09821.1"/>
    </source>
</evidence>
<dbReference type="Gene3D" id="3.60.10.10">
    <property type="entry name" value="Endonuclease/exonuclease/phosphatase"/>
    <property type="match status" value="1"/>
</dbReference>
<accession>A0AAF0PWF2</accession>
<feature type="compositionally biased region" description="Polar residues" evidence="2">
    <location>
        <begin position="690"/>
        <end position="709"/>
    </location>
</feature>
<dbReference type="PANTHER" id="PTHR33710">
    <property type="entry name" value="BNAC02G09200D PROTEIN"/>
    <property type="match status" value="1"/>
</dbReference>
<evidence type="ECO:0000256" key="2">
    <source>
        <dbReference type="SAM" id="MobiDB-lite"/>
    </source>
</evidence>
<feature type="compositionally biased region" description="Basic and acidic residues" evidence="2">
    <location>
        <begin position="288"/>
        <end position="334"/>
    </location>
</feature>
<name>A0AAF0PWF2_SOLVR</name>
<evidence type="ECO:0008006" key="5">
    <source>
        <dbReference type="Google" id="ProtNLM"/>
    </source>
</evidence>
<evidence type="ECO:0000313" key="4">
    <source>
        <dbReference type="Proteomes" id="UP001234989"/>
    </source>
</evidence>
<proteinExistence type="predicted"/>
<feature type="coiled-coil region" evidence="1">
    <location>
        <begin position="86"/>
        <end position="115"/>
    </location>
</feature>
<gene>
    <name evidence="3" type="ORF">MTR67_003206</name>
</gene>
<feature type="compositionally biased region" description="Polar residues" evidence="2">
    <location>
        <begin position="275"/>
        <end position="287"/>
    </location>
</feature>
<keyword evidence="1" id="KW-0175">Coiled coil</keyword>
<dbReference type="Gene3D" id="3.40.1810.10">
    <property type="entry name" value="Transcription factor, MADS-box"/>
    <property type="match status" value="1"/>
</dbReference>
<dbReference type="AlphaFoldDB" id="A0AAF0PWF2"/>
<keyword evidence="4" id="KW-1185">Reference proteome</keyword>